<feature type="transmembrane region" description="Helical" evidence="1">
    <location>
        <begin position="195"/>
        <end position="218"/>
    </location>
</feature>
<keyword evidence="1" id="KW-0472">Membrane</keyword>
<dbReference type="OrthoDB" id="4424890at2"/>
<feature type="transmembrane region" description="Helical" evidence="1">
    <location>
        <begin position="230"/>
        <end position="249"/>
    </location>
</feature>
<gene>
    <name evidence="2" type="ORF">SAMN04487984_1303</name>
</gene>
<evidence type="ECO:0000313" key="3">
    <source>
        <dbReference type="Proteomes" id="UP000243884"/>
    </source>
</evidence>
<name>A0A1W1ZGG5_9LACT</name>
<feature type="transmembrane region" description="Helical" evidence="1">
    <location>
        <begin position="146"/>
        <end position="168"/>
    </location>
</feature>
<dbReference type="PANTHER" id="PTHR37814">
    <property type="entry name" value="CONSERVED MEMBRANE PROTEIN"/>
    <property type="match status" value="1"/>
</dbReference>
<dbReference type="Proteomes" id="UP000243884">
    <property type="component" value="Unassembled WGS sequence"/>
</dbReference>
<sequence length="409" mass="44680">MKVKSLFSYSKMFSVAFAYVGILTGAGLATGSEMLQYFVSFGAPGVLGVVAITILHMLFAKWILALGSYYQTGHHMEALRAIAPNWLARLLDWSLVFACFVMSFVLVAGAGANLEQQFGIAPWLGSLICAVAILAISYMDFDKVMAALGMFTPIILVMLVIGLIHILLGPSIDWSAQFAYAATVPTTLDNIYVSVINYFALCLMSATSMLFVLGGSIIEIENAETGGLMGGFLTGVVSALCSFLMYAKIDTIAATEVPMLSFMNSIHPILGFVMAIVIYGMIFNSGISVCYSMAKRAANGNRRLFHIVIAVIVIVAYALSFVGFSQLVALMYPVLGYVGLLLFVTIIVAWWRHRRQVQSEKHLRQAIFQAVTQNDDSFAAKPHTSLRELMAKSTLSQPAIEYWQKLSQK</sequence>
<dbReference type="InterPro" id="IPR038728">
    <property type="entry name" value="YkvI-like"/>
</dbReference>
<evidence type="ECO:0000256" key="1">
    <source>
        <dbReference type="SAM" id="Phobius"/>
    </source>
</evidence>
<feature type="transmembrane region" description="Helical" evidence="1">
    <location>
        <begin position="269"/>
        <end position="292"/>
    </location>
</feature>
<dbReference type="STRING" id="371602.SAMN04487984_1303"/>
<feature type="transmembrane region" description="Helical" evidence="1">
    <location>
        <begin position="330"/>
        <end position="351"/>
    </location>
</feature>
<feature type="transmembrane region" description="Helical" evidence="1">
    <location>
        <begin position="90"/>
        <end position="114"/>
    </location>
</feature>
<dbReference type="AlphaFoldDB" id="A0A1W1ZGG5"/>
<dbReference type="EMBL" id="FWXK01000008">
    <property type="protein sequence ID" value="SMC47118.1"/>
    <property type="molecule type" value="Genomic_DNA"/>
</dbReference>
<feature type="transmembrane region" description="Helical" evidence="1">
    <location>
        <begin position="304"/>
        <end position="324"/>
    </location>
</feature>
<protein>
    <submittedName>
        <fullName evidence="2">Uncharacterized membrane protein YkvI</fullName>
    </submittedName>
</protein>
<feature type="transmembrane region" description="Helical" evidence="1">
    <location>
        <begin position="45"/>
        <end position="69"/>
    </location>
</feature>
<accession>A0A1W1ZGG5</accession>
<evidence type="ECO:0000313" key="2">
    <source>
        <dbReference type="EMBL" id="SMC47118.1"/>
    </source>
</evidence>
<proteinExistence type="predicted"/>
<keyword evidence="3" id="KW-1185">Reference proteome</keyword>
<keyword evidence="1" id="KW-1133">Transmembrane helix</keyword>
<dbReference type="RefSeq" id="WP_084099415.1">
    <property type="nucleotide sequence ID" value="NZ_FWXK01000008.1"/>
</dbReference>
<feature type="transmembrane region" description="Helical" evidence="1">
    <location>
        <begin position="120"/>
        <end position="139"/>
    </location>
</feature>
<reference evidence="3" key="1">
    <citation type="submission" date="2017-04" db="EMBL/GenBank/DDBJ databases">
        <authorList>
            <person name="Varghese N."/>
            <person name="Submissions S."/>
        </authorList>
    </citation>
    <scope>NUCLEOTIDE SEQUENCE [LARGE SCALE GENOMIC DNA]</scope>
    <source>
        <strain evidence="3">DSM 21500</strain>
    </source>
</reference>
<dbReference type="PANTHER" id="PTHR37814:SF1">
    <property type="entry name" value="MEMBRANE PROTEIN"/>
    <property type="match status" value="1"/>
</dbReference>
<keyword evidence="1" id="KW-0812">Transmembrane</keyword>
<organism evidence="2 3">
    <name type="scientific">Aerococcus suis</name>
    <dbReference type="NCBI Taxonomy" id="371602"/>
    <lineage>
        <taxon>Bacteria</taxon>
        <taxon>Bacillati</taxon>
        <taxon>Bacillota</taxon>
        <taxon>Bacilli</taxon>
        <taxon>Lactobacillales</taxon>
        <taxon>Aerococcaceae</taxon>
        <taxon>Aerococcus</taxon>
    </lineage>
</organism>